<feature type="domain" description="Prepilin type IV endopeptidase peptidase" evidence="3">
    <location>
        <begin position="63"/>
        <end position="172"/>
    </location>
</feature>
<evidence type="ECO:0000313" key="5">
    <source>
        <dbReference type="Proteomes" id="UP000644756"/>
    </source>
</evidence>
<evidence type="ECO:0000313" key="4">
    <source>
        <dbReference type="EMBL" id="GGG23510.1"/>
    </source>
</evidence>
<keyword evidence="2" id="KW-0472">Membrane</keyword>
<gene>
    <name evidence="4" type="ORF">GCM10010916_45100</name>
</gene>
<dbReference type="AlphaFoldDB" id="A0A917LGW1"/>
<feature type="transmembrane region" description="Helical" evidence="2">
    <location>
        <begin position="32"/>
        <end position="53"/>
    </location>
</feature>
<dbReference type="RefSeq" id="WP_188533339.1">
    <property type="nucleotide sequence ID" value="NZ_BMGR01000019.1"/>
</dbReference>
<dbReference type="InterPro" id="IPR000045">
    <property type="entry name" value="Prepilin_IV_endopep_pep"/>
</dbReference>
<reference evidence="4" key="2">
    <citation type="submission" date="2020-09" db="EMBL/GenBank/DDBJ databases">
        <authorList>
            <person name="Sun Q."/>
            <person name="Zhou Y."/>
        </authorList>
    </citation>
    <scope>NUCLEOTIDE SEQUENCE</scope>
    <source>
        <strain evidence="4">CGMCC 1.12987</strain>
    </source>
</reference>
<organism evidence="4 5">
    <name type="scientific">Paenibacillus abyssi</name>
    <dbReference type="NCBI Taxonomy" id="1340531"/>
    <lineage>
        <taxon>Bacteria</taxon>
        <taxon>Bacillati</taxon>
        <taxon>Bacillota</taxon>
        <taxon>Bacilli</taxon>
        <taxon>Bacillales</taxon>
        <taxon>Paenibacillaceae</taxon>
        <taxon>Paenibacillus</taxon>
    </lineage>
</organism>
<feature type="transmembrane region" description="Helical" evidence="2">
    <location>
        <begin position="143"/>
        <end position="173"/>
    </location>
</feature>
<dbReference type="GO" id="GO:0006465">
    <property type="term" value="P:signal peptide processing"/>
    <property type="evidence" value="ECO:0007669"/>
    <property type="project" value="TreeGrafter"/>
</dbReference>
<keyword evidence="2" id="KW-1133">Transmembrane helix</keyword>
<dbReference type="GO" id="GO:0005886">
    <property type="term" value="C:plasma membrane"/>
    <property type="evidence" value="ECO:0007669"/>
    <property type="project" value="TreeGrafter"/>
</dbReference>
<sequence>MFIVFPIIIAITGLLLGSVLNRFALHWTDRPVLASPLMGLATALLFGLAAFQLGMQKELAAALFFISILIIVVQTDLSELIIPNKVVLIGVAGAILLRLWSHPLPLWNYGIAAIAGSGFLLLIGIAGGKLLKKEAMGGGDIKLYVFIGLVLGIKLTLLSIFLASAAALAIGILQLMLRVYQNGRTIPFGPYIAVGAITAYFWGDRFIEAYLSLLSQGVGNG</sequence>
<dbReference type="Gene3D" id="1.20.120.1220">
    <property type="match status" value="1"/>
</dbReference>
<evidence type="ECO:0000256" key="1">
    <source>
        <dbReference type="ARBA" id="ARBA00005801"/>
    </source>
</evidence>
<dbReference type="PANTHER" id="PTHR30487">
    <property type="entry name" value="TYPE 4 PREPILIN-LIKE PROTEINS LEADER PEPTIDE-PROCESSING ENZYME"/>
    <property type="match status" value="1"/>
</dbReference>
<dbReference type="Pfam" id="PF01478">
    <property type="entry name" value="Peptidase_A24"/>
    <property type="match status" value="1"/>
</dbReference>
<name>A0A917LGW1_9BACL</name>
<comment type="caution">
    <text evidence="4">The sequence shown here is derived from an EMBL/GenBank/DDBJ whole genome shotgun (WGS) entry which is preliminary data.</text>
</comment>
<dbReference type="Proteomes" id="UP000644756">
    <property type="component" value="Unassembled WGS sequence"/>
</dbReference>
<protein>
    <recommendedName>
        <fullName evidence="3">Prepilin type IV endopeptidase peptidase domain-containing protein</fullName>
    </recommendedName>
</protein>
<proteinExistence type="inferred from homology"/>
<dbReference type="InterPro" id="IPR050882">
    <property type="entry name" value="Prepilin_peptidase/N-MTase"/>
</dbReference>
<dbReference type="PANTHER" id="PTHR30487:SF0">
    <property type="entry name" value="PREPILIN LEADER PEPTIDASE_N-METHYLTRANSFERASE-RELATED"/>
    <property type="match status" value="1"/>
</dbReference>
<evidence type="ECO:0000259" key="3">
    <source>
        <dbReference type="Pfam" id="PF01478"/>
    </source>
</evidence>
<feature type="transmembrane region" description="Helical" evidence="2">
    <location>
        <begin position="185"/>
        <end position="203"/>
    </location>
</feature>
<keyword evidence="2" id="KW-0812">Transmembrane</keyword>
<comment type="similarity">
    <text evidence="1">Belongs to the peptidase A24 family.</text>
</comment>
<accession>A0A917LGW1</accession>
<feature type="transmembrane region" description="Helical" evidence="2">
    <location>
        <begin position="59"/>
        <end position="75"/>
    </location>
</feature>
<feature type="transmembrane region" description="Helical" evidence="2">
    <location>
        <begin position="106"/>
        <end position="131"/>
    </location>
</feature>
<feature type="transmembrane region" description="Helical" evidence="2">
    <location>
        <begin position="6"/>
        <end position="25"/>
    </location>
</feature>
<dbReference type="GO" id="GO:0004190">
    <property type="term" value="F:aspartic-type endopeptidase activity"/>
    <property type="evidence" value="ECO:0007669"/>
    <property type="project" value="InterPro"/>
</dbReference>
<dbReference type="EMBL" id="BMGR01000019">
    <property type="protein sequence ID" value="GGG23510.1"/>
    <property type="molecule type" value="Genomic_DNA"/>
</dbReference>
<evidence type="ECO:0000256" key="2">
    <source>
        <dbReference type="SAM" id="Phobius"/>
    </source>
</evidence>
<keyword evidence="5" id="KW-1185">Reference proteome</keyword>
<feature type="transmembrane region" description="Helical" evidence="2">
    <location>
        <begin position="82"/>
        <end position="100"/>
    </location>
</feature>
<reference evidence="4" key="1">
    <citation type="journal article" date="2014" name="Int. J. Syst. Evol. Microbiol.">
        <title>Complete genome sequence of Corynebacterium casei LMG S-19264T (=DSM 44701T), isolated from a smear-ripened cheese.</title>
        <authorList>
            <consortium name="US DOE Joint Genome Institute (JGI-PGF)"/>
            <person name="Walter F."/>
            <person name="Albersmeier A."/>
            <person name="Kalinowski J."/>
            <person name="Ruckert C."/>
        </authorList>
    </citation>
    <scope>NUCLEOTIDE SEQUENCE</scope>
    <source>
        <strain evidence="4">CGMCC 1.12987</strain>
    </source>
</reference>